<protein>
    <submittedName>
        <fullName evidence="1">Uncharacterized protein</fullName>
    </submittedName>
</protein>
<name>A0A0G0PZP0_UNCC2</name>
<evidence type="ECO:0000313" key="1">
    <source>
        <dbReference type="EMBL" id="KKQ94906.1"/>
    </source>
</evidence>
<comment type="caution">
    <text evidence="1">The sequence shown here is derived from an EMBL/GenBank/DDBJ whole genome shotgun (WGS) entry which is preliminary data.</text>
</comment>
<accession>A0A0G0PZP0</accession>
<reference evidence="1 2" key="1">
    <citation type="journal article" date="2015" name="Nature">
        <title>rRNA introns, odd ribosomes, and small enigmatic genomes across a large radiation of phyla.</title>
        <authorList>
            <person name="Brown C.T."/>
            <person name="Hug L.A."/>
            <person name="Thomas B.C."/>
            <person name="Sharon I."/>
            <person name="Castelle C.J."/>
            <person name="Singh A."/>
            <person name="Wilkins M.J."/>
            <person name="Williams K.H."/>
            <person name="Banfield J.F."/>
        </authorList>
    </citation>
    <scope>NUCLEOTIDE SEQUENCE [LARGE SCALE GENOMIC DNA]</scope>
</reference>
<organism evidence="1 2">
    <name type="scientific">candidate division CPR2 bacterium GW2011_GWC2_39_10</name>
    <dbReference type="NCBI Taxonomy" id="1618345"/>
    <lineage>
        <taxon>Bacteria</taxon>
        <taxon>Bacteria division CPR2</taxon>
    </lineage>
</organism>
<evidence type="ECO:0000313" key="2">
    <source>
        <dbReference type="Proteomes" id="UP000034207"/>
    </source>
</evidence>
<sequence length="94" mass="10840">MKKNDIILEDLSAMMVKGFGDIAEKFEERDKQIKDIMAAIQSSSIETHALIKATNTRINEKDKEFQEIRSDIRNFKDEILTVLDGHTSILMRLD</sequence>
<proteinExistence type="predicted"/>
<dbReference type="Proteomes" id="UP000034207">
    <property type="component" value="Unassembled WGS sequence"/>
</dbReference>
<dbReference type="STRING" id="1618345.UT18_C0006G0004"/>
<gene>
    <name evidence="1" type="ORF">UT18_C0006G0004</name>
</gene>
<dbReference type="EMBL" id="LBVV01000006">
    <property type="protein sequence ID" value="KKQ94906.1"/>
    <property type="molecule type" value="Genomic_DNA"/>
</dbReference>
<dbReference type="AlphaFoldDB" id="A0A0G0PZP0"/>